<sequence length="94" mass="10215">MLNPNLTPANPVASSILTVSLLVFFQRSPHVFPARFVILSANLLANFNEIPLHRPNPGPMLKLNLGPSSCCNSIYPVIVNTLDELPTHSLLDLG</sequence>
<dbReference type="EMBL" id="AMZH03014164">
    <property type="protein sequence ID" value="RRT48093.1"/>
    <property type="molecule type" value="Genomic_DNA"/>
</dbReference>
<proteinExistence type="predicted"/>
<protein>
    <submittedName>
        <fullName evidence="1">Uncharacterized protein</fullName>
    </submittedName>
</protein>
<organism evidence="1 2">
    <name type="scientific">Ensete ventricosum</name>
    <name type="common">Abyssinian banana</name>
    <name type="synonym">Musa ensete</name>
    <dbReference type="NCBI Taxonomy" id="4639"/>
    <lineage>
        <taxon>Eukaryota</taxon>
        <taxon>Viridiplantae</taxon>
        <taxon>Streptophyta</taxon>
        <taxon>Embryophyta</taxon>
        <taxon>Tracheophyta</taxon>
        <taxon>Spermatophyta</taxon>
        <taxon>Magnoliopsida</taxon>
        <taxon>Liliopsida</taxon>
        <taxon>Zingiberales</taxon>
        <taxon>Musaceae</taxon>
        <taxon>Ensete</taxon>
    </lineage>
</organism>
<dbReference type="AlphaFoldDB" id="A0A426Y8N5"/>
<name>A0A426Y8N5_ENSVE</name>
<evidence type="ECO:0000313" key="1">
    <source>
        <dbReference type="EMBL" id="RRT48093.1"/>
    </source>
</evidence>
<reference evidence="1 2" key="1">
    <citation type="journal article" date="2014" name="Agronomy (Basel)">
        <title>A Draft Genome Sequence for Ensete ventricosum, the Drought-Tolerant Tree Against Hunger.</title>
        <authorList>
            <person name="Harrison J."/>
            <person name="Moore K.A."/>
            <person name="Paszkiewicz K."/>
            <person name="Jones T."/>
            <person name="Grant M."/>
            <person name="Ambacheew D."/>
            <person name="Muzemil S."/>
            <person name="Studholme D.J."/>
        </authorList>
    </citation>
    <scope>NUCLEOTIDE SEQUENCE [LARGE SCALE GENOMIC DNA]</scope>
</reference>
<gene>
    <name evidence="1" type="ORF">B296_00007465</name>
</gene>
<accession>A0A426Y8N5</accession>
<evidence type="ECO:0000313" key="2">
    <source>
        <dbReference type="Proteomes" id="UP000287651"/>
    </source>
</evidence>
<comment type="caution">
    <text evidence="1">The sequence shown here is derived from an EMBL/GenBank/DDBJ whole genome shotgun (WGS) entry which is preliminary data.</text>
</comment>
<dbReference type="Proteomes" id="UP000287651">
    <property type="component" value="Unassembled WGS sequence"/>
</dbReference>